<dbReference type="AlphaFoldDB" id="A0A0L0C265"/>
<keyword evidence="9" id="KW-1185">Reference proteome</keyword>
<proteinExistence type="predicted"/>
<comment type="caution">
    <text evidence="8">The sequence shown here is derived from an EMBL/GenBank/DDBJ whole genome shotgun (WGS) entry which is preliminary data.</text>
</comment>
<dbReference type="EMBL" id="JRES01000995">
    <property type="protein sequence ID" value="KNC26337.1"/>
    <property type="molecule type" value="Genomic_DNA"/>
</dbReference>
<gene>
    <name evidence="8" type="ORF">FF38_10430</name>
</gene>
<comment type="pathway">
    <text evidence="4">Protein modification.</text>
</comment>
<evidence type="ECO:0000256" key="3">
    <source>
        <dbReference type="ARBA" id="ARBA00022840"/>
    </source>
</evidence>
<feature type="compositionally biased region" description="Acidic residues" evidence="6">
    <location>
        <begin position="210"/>
        <end position="222"/>
    </location>
</feature>
<feature type="active site" description="Glycyl thioester intermediate" evidence="5">
    <location>
        <position position="180"/>
    </location>
</feature>
<keyword evidence="1" id="KW-0547">Nucleotide-binding</keyword>
<dbReference type="SUPFAM" id="SSF69572">
    <property type="entry name" value="Activating enzymes of the ubiquitin-like proteins"/>
    <property type="match status" value="1"/>
</dbReference>
<feature type="non-terminal residue" evidence="8">
    <location>
        <position position="276"/>
    </location>
</feature>
<evidence type="ECO:0000313" key="9">
    <source>
        <dbReference type="Proteomes" id="UP000037069"/>
    </source>
</evidence>
<dbReference type="PANTHER" id="PTHR10953:SF5">
    <property type="entry name" value="SUMO-ACTIVATING ENZYME SUBUNIT 2"/>
    <property type="match status" value="1"/>
</dbReference>
<dbReference type="Proteomes" id="UP000037069">
    <property type="component" value="Unassembled WGS sequence"/>
</dbReference>
<name>A0A0L0C265_LUCCU</name>
<dbReference type="GO" id="GO:0031510">
    <property type="term" value="C:SUMO activating enzyme complex"/>
    <property type="evidence" value="ECO:0007669"/>
    <property type="project" value="TreeGrafter"/>
</dbReference>
<dbReference type="GO" id="GO:0019948">
    <property type="term" value="F:SUMO activating enzyme activity"/>
    <property type="evidence" value="ECO:0007669"/>
    <property type="project" value="TreeGrafter"/>
</dbReference>
<dbReference type="Pfam" id="PF00899">
    <property type="entry name" value="ThiF"/>
    <property type="match status" value="1"/>
</dbReference>
<dbReference type="InterPro" id="IPR035985">
    <property type="entry name" value="Ubiquitin-activating_enz"/>
</dbReference>
<dbReference type="GO" id="GO:0005524">
    <property type="term" value="F:ATP binding"/>
    <property type="evidence" value="ECO:0007669"/>
    <property type="project" value="UniProtKB-KW"/>
</dbReference>
<accession>A0A0L0C265</accession>
<keyword evidence="2" id="KW-0833">Ubl conjugation pathway</keyword>
<organism evidence="8 9">
    <name type="scientific">Lucilia cuprina</name>
    <name type="common">Green bottle fly</name>
    <name type="synonym">Australian sheep blowfly</name>
    <dbReference type="NCBI Taxonomy" id="7375"/>
    <lineage>
        <taxon>Eukaryota</taxon>
        <taxon>Metazoa</taxon>
        <taxon>Ecdysozoa</taxon>
        <taxon>Arthropoda</taxon>
        <taxon>Hexapoda</taxon>
        <taxon>Insecta</taxon>
        <taxon>Pterygota</taxon>
        <taxon>Neoptera</taxon>
        <taxon>Endopterygota</taxon>
        <taxon>Diptera</taxon>
        <taxon>Brachycera</taxon>
        <taxon>Muscomorpha</taxon>
        <taxon>Oestroidea</taxon>
        <taxon>Calliphoridae</taxon>
        <taxon>Luciliinae</taxon>
        <taxon>Lucilia</taxon>
    </lineage>
</organism>
<dbReference type="InterPro" id="IPR045886">
    <property type="entry name" value="ThiF/MoeB/HesA"/>
</dbReference>
<evidence type="ECO:0000313" key="8">
    <source>
        <dbReference type="EMBL" id="KNC26337.1"/>
    </source>
</evidence>
<feature type="region of interest" description="Disordered" evidence="6">
    <location>
        <begin position="210"/>
        <end position="233"/>
    </location>
</feature>
<evidence type="ECO:0000256" key="1">
    <source>
        <dbReference type="ARBA" id="ARBA00022741"/>
    </source>
</evidence>
<evidence type="ECO:0000256" key="4">
    <source>
        <dbReference type="ARBA" id="ARBA00043952"/>
    </source>
</evidence>
<dbReference type="STRING" id="7375.A0A0L0C265"/>
<dbReference type="GO" id="GO:0005737">
    <property type="term" value="C:cytoplasm"/>
    <property type="evidence" value="ECO:0007669"/>
    <property type="project" value="TreeGrafter"/>
</dbReference>
<dbReference type="GO" id="GO:0016925">
    <property type="term" value="P:protein sumoylation"/>
    <property type="evidence" value="ECO:0007669"/>
    <property type="project" value="TreeGrafter"/>
</dbReference>
<dbReference type="PANTHER" id="PTHR10953">
    <property type="entry name" value="UBIQUITIN-ACTIVATING ENZYME E1"/>
    <property type="match status" value="1"/>
</dbReference>
<dbReference type="InterPro" id="IPR000594">
    <property type="entry name" value="ThiF_NAD_FAD-bd"/>
</dbReference>
<evidence type="ECO:0000256" key="5">
    <source>
        <dbReference type="PROSITE-ProRule" id="PRU10132"/>
    </source>
</evidence>
<dbReference type="OrthoDB" id="10255449at2759"/>
<dbReference type="Gene3D" id="3.40.50.720">
    <property type="entry name" value="NAD(P)-binding Rossmann-like Domain"/>
    <property type="match status" value="1"/>
</dbReference>
<keyword evidence="3" id="KW-0067">ATP-binding</keyword>
<feature type="compositionally biased region" description="Basic and acidic residues" evidence="6">
    <location>
        <begin position="223"/>
        <end position="233"/>
    </location>
</feature>
<protein>
    <recommendedName>
        <fullName evidence="7">THIF-type NAD/FAD binding fold domain-containing protein</fullName>
    </recommendedName>
</protein>
<evidence type="ECO:0000256" key="6">
    <source>
        <dbReference type="SAM" id="MobiDB-lite"/>
    </source>
</evidence>
<reference evidence="8 9" key="1">
    <citation type="journal article" date="2015" name="Nat. Commun.">
        <title>Lucilia cuprina genome unlocks parasitic fly biology to underpin future interventions.</title>
        <authorList>
            <person name="Anstead C.A."/>
            <person name="Korhonen P.K."/>
            <person name="Young N.D."/>
            <person name="Hall R.S."/>
            <person name="Jex A.R."/>
            <person name="Murali S.C."/>
            <person name="Hughes D.S."/>
            <person name="Lee S.F."/>
            <person name="Perry T."/>
            <person name="Stroehlein A.J."/>
            <person name="Ansell B.R."/>
            <person name="Breugelmans B."/>
            <person name="Hofmann A."/>
            <person name="Qu J."/>
            <person name="Dugan S."/>
            <person name="Lee S.L."/>
            <person name="Chao H."/>
            <person name="Dinh H."/>
            <person name="Han Y."/>
            <person name="Doddapaneni H.V."/>
            <person name="Worley K.C."/>
            <person name="Muzny D.M."/>
            <person name="Ioannidis P."/>
            <person name="Waterhouse R.M."/>
            <person name="Zdobnov E.M."/>
            <person name="James P.J."/>
            <person name="Bagnall N.H."/>
            <person name="Kotze A.C."/>
            <person name="Gibbs R.A."/>
            <person name="Richards S."/>
            <person name="Batterham P."/>
            <person name="Gasser R.B."/>
        </authorList>
    </citation>
    <scope>NUCLEOTIDE SEQUENCE [LARGE SCALE GENOMIC DNA]</scope>
    <source>
        <strain evidence="8 9">LS</strain>
        <tissue evidence="8">Full body</tissue>
    </source>
</reference>
<feature type="domain" description="THIF-type NAD/FAD binding fold" evidence="7">
    <location>
        <begin position="11"/>
        <end position="185"/>
    </location>
</feature>
<dbReference type="InterPro" id="IPR033127">
    <property type="entry name" value="UBQ-activ_enz_E1_Cys_AS"/>
</dbReference>
<dbReference type="PROSITE" id="PS00865">
    <property type="entry name" value="UBIQUITIN_ACTIVAT_2"/>
    <property type="match status" value="1"/>
</dbReference>
<evidence type="ECO:0000256" key="2">
    <source>
        <dbReference type="ARBA" id="ARBA00022786"/>
    </source>
</evidence>
<sequence>MADSRYQDLTHLIGAKCMNQVRTSKILMVGAGGIGCELLKELVMAGFGEIHIVDLDTIDLSNLNRQFLFSRQHVKQAKAVVAAEVAGKFNPDVHIIPYVQNIITSPQFSPNFFRSFNVVFNALDNAEARRHVNKMCVATDVPLIDCGSAGFAGQVQVIIPTESECYDCRSHPTPTSFPVCTIRSTPSQPIHCVVWSKSFLFALLFGPPNDDDDADEEDQPQTEEEKKEIEKLKVESNELADLKTSLKDPDFMEKMVRKVYITDVERLLLAPEMWKA</sequence>
<evidence type="ECO:0000259" key="7">
    <source>
        <dbReference type="Pfam" id="PF00899"/>
    </source>
</evidence>
<dbReference type="OMA" id="PEASCEY"/>